<evidence type="ECO:0000256" key="5">
    <source>
        <dbReference type="ARBA" id="ARBA00022723"/>
    </source>
</evidence>
<comment type="similarity">
    <text evidence="2">Belongs to the DNA polymerase type-B-like family.</text>
</comment>
<comment type="cofactor">
    <cofactor evidence="1">
        <name>Mn(2+)</name>
        <dbReference type="ChEBI" id="CHEBI:29035"/>
    </cofactor>
</comment>
<accession>A0A2P2I1S1</accession>
<evidence type="ECO:0000259" key="9">
    <source>
        <dbReference type="Pfam" id="PF22600"/>
    </source>
</evidence>
<dbReference type="FunFam" id="3.30.460.10:FF:000006">
    <property type="entry name" value="non-canonical poly(A) RNA polymerase PAPD5"/>
    <property type="match status" value="1"/>
</dbReference>
<feature type="compositionally biased region" description="Low complexity" evidence="7">
    <location>
        <begin position="647"/>
        <end position="661"/>
    </location>
</feature>
<dbReference type="Pfam" id="PF22600">
    <property type="entry name" value="MTPAP-like_central"/>
    <property type="match status" value="1"/>
</dbReference>
<dbReference type="Pfam" id="PF03828">
    <property type="entry name" value="PAP_assoc"/>
    <property type="match status" value="1"/>
</dbReference>
<feature type="compositionally biased region" description="Polar residues" evidence="7">
    <location>
        <begin position="686"/>
        <end position="702"/>
    </location>
</feature>
<dbReference type="SUPFAM" id="SSF81301">
    <property type="entry name" value="Nucleotidyltransferase"/>
    <property type="match status" value="1"/>
</dbReference>
<name>A0A2P2I1S1_9CRUS</name>
<feature type="compositionally biased region" description="Low complexity" evidence="7">
    <location>
        <begin position="31"/>
        <end position="68"/>
    </location>
</feature>
<dbReference type="GO" id="GO:0031499">
    <property type="term" value="C:TRAMP complex"/>
    <property type="evidence" value="ECO:0007669"/>
    <property type="project" value="TreeGrafter"/>
</dbReference>
<dbReference type="FunFam" id="1.10.1410.10:FF:000003">
    <property type="entry name" value="non-canonical poly(A) RNA polymerase PAPD7"/>
    <property type="match status" value="1"/>
</dbReference>
<evidence type="ECO:0000256" key="4">
    <source>
        <dbReference type="ARBA" id="ARBA00022679"/>
    </source>
</evidence>
<protein>
    <recommendedName>
        <fullName evidence="3">polynucleotide adenylyltransferase</fullName>
        <ecNumber evidence="3">2.7.7.19</ecNumber>
    </recommendedName>
</protein>
<evidence type="ECO:0000256" key="6">
    <source>
        <dbReference type="ARBA" id="ARBA00022842"/>
    </source>
</evidence>
<feature type="region of interest" description="Disordered" evidence="7">
    <location>
        <begin position="121"/>
        <end position="174"/>
    </location>
</feature>
<dbReference type="GO" id="GO:0046872">
    <property type="term" value="F:metal ion binding"/>
    <property type="evidence" value="ECO:0007669"/>
    <property type="project" value="UniProtKB-KW"/>
</dbReference>
<feature type="compositionally biased region" description="Polar residues" evidence="7">
    <location>
        <begin position="605"/>
        <end position="637"/>
    </location>
</feature>
<keyword evidence="4" id="KW-0808">Transferase</keyword>
<feature type="domain" description="Poly(A) RNA polymerase mitochondrial-like central palm" evidence="9">
    <location>
        <begin position="222"/>
        <end position="353"/>
    </location>
</feature>
<dbReference type="GO" id="GO:0005730">
    <property type="term" value="C:nucleolus"/>
    <property type="evidence" value="ECO:0007669"/>
    <property type="project" value="TreeGrafter"/>
</dbReference>
<organism evidence="10">
    <name type="scientific">Hirondellea gigas</name>
    <dbReference type="NCBI Taxonomy" id="1518452"/>
    <lineage>
        <taxon>Eukaryota</taxon>
        <taxon>Metazoa</taxon>
        <taxon>Ecdysozoa</taxon>
        <taxon>Arthropoda</taxon>
        <taxon>Crustacea</taxon>
        <taxon>Multicrustacea</taxon>
        <taxon>Malacostraca</taxon>
        <taxon>Eumalacostraca</taxon>
        <taxon>Peracarida</taxon>
        <taxon>Amphipoda</taxon>
        <taxon>Amphilochidea</taxon>
        <taxon>Lysianassida</taxon>
        <taxon>Lysianassidira</taxon>
        <taxon>Lysianassoidea</taxon>
        <taxon>Lysianassidae</taxon>
        <taxon>Hirondellea</taxon>
    </lineage>
</organism>
<feature type="compositionally biased region" description="Polar residues" evidence="7">
    <location>
        <begin position="121"/>
        <end position="143"/>
    </location>
</feature>
<dbReference type="PANTHER" id="PTHR23092">
    <property type="entry name" value="POLY(A) RNA POLYMERASE"/>
    <property type="match status" value="1"/>
</dbReference>
<evidence type="ECO:0000256" key="7">
    <source>
        <dbReference type="SAM" id="MobiDB-lite"/>
    </source>
</evidence>
<dbReference type="GO" id="GO:0031123">
    <property type="term" value="P:RNA 3'-end processing"/>
    <property type="evidence" value="ECO:0007669"/>
    <property type="project" value="TreeGrafter"/>
</dbReference>
<dbReference type="Gene3D" id="3.30.460.10">
    <property type="entry name" value="Beta Polymerase, domain 2"/>
    <property type="match status" value="1"/>
</dbReference>
<evidence type="ECO:0000256" key="1">
    <source>
        <dbReference type="ARBA" id="ARBA00001936"/>
    </source>
</evidence>
<sequence length="702" mass="77383">MDPGIGWILPEQHGPAGDLWSRVWFNHQGLSSDDLQDSSSINTTSSKTNDINDAENSSNKNSCVNNNSGTDATSLENCGRHSPATTDKTEDIVGTKTTTMVAPALDYIPIGNGFEDSIKSKQQTSVNNSSVNGTDRSQIDANLTSNNSTNCNGSSNNSTNNTSNGNSSTVNPFNACNRFKRKRDNRASTYALQQNAKPLIGEFGGCPWRSQRERYDLGVVGLHQEICDLATWLSPTVEEHQMRVCVVKRIKEVITGLWPHAIVQIFGSFRTGLYLPTSDIDLVVVGKWESLPLRTLEKALLDRNIATPQFLKVLDRASVPIVKLTDAATDVKVDISFNMSSGVNSARLIKTYKKTHPELFKLVMVLKQFLLQRDLNEVFTGGISSYSLILMVVSFLQLHPRLDSTSTSNINLGVLLLEFFELYGRHFNYFKTGIRVKEGGAYISKDQLNDMYEGQRPSVLCIEDPLIPGNDIGRSSYGVMHVKQAFEYAYIVLTQAVNPLNTLLNNPNRNSILGRVVRITDQVIHYRQWIKDNFVLAPDMLPATPNSTPHPMESTKPRDQSTHPLDCTTRVLGETRSNVIRNDKIVNNASIHDTSTQQEDDKTGDSSNSSKLPSGETTTRSVTPTASSKSTKSNSIRNSEKYLVIKSSSPSCNSNNNTSSSGGVATGSEVKGSNSKRTTESRRFKSQQQHRANSSVSRGRLS</sequence>
<dbReference type="GO" id="GO:1990817">
    <property type="term" value="F:poly(A) RNA polymerase activity"/>
    <property type="evidence" value="ECO:0007669"/>
    <property type="project" value="UniProtKB-EC"/>
</dbReference>
<dbReference type="InterPro" id="IPR054708">
    <property type="entry name" value="MTPAP-like_central"/>
</dbReference>
<evidence type="ECO:0000256" key="2">
    <source>
        <dbReference type="ARBA" id="ARBA00008593"/>
    </source>
</evidence>
<dbReference type="GO" id="GO:0003729">
    <property type="term" value="F:mRNA binding"/>
    <property type="evidence" value="ECO:0007669"/>
    <property type="project" value="TreeGrafter"/>
</dbReference>
<dbReference type="InterPro" id="IPR043519">
    <property type="entry name" value="NT_sf"/>
</dbReference>
<dbReference type="PANTHER" id="PTHR23092:SF15">
    <property type="entry name" value="INACTIVE NON-CANONICAL POLY(A) RNA POLYMERASE PROTEIN TRF4-2-RELATED"/>
    <property type="match status" value="1"/>
</dbReference>
<dbReference type="Gene3D" id="1.10.1410.10">
    <property type="match status" value="1"/>
</dbReference>
<dbReference type="CDD" id="cd05402">
    <property type="entry name" value="NT_PAP_TUTase"/>
    <property type="match status" value="1"/>
</dbReference>
<feature type="compositionally biased region" description="Low complexity" evidence="7">
    <location>
        <begin position="144"/>
        <end position="169"/>
    </location>
</feature>
<dbReference type="InterPro" id="IPR045862">
    <property type="entry name" value="Trf4-like"/>
</dbReference>
<keyword evidence="6" id="KW-0460">Magnesium</keyword>
<dbReference type="GO" id="GO:0043634">
    <property type="term" value="P:polyadenylation-dependent ncRNA catabolic process"/>
    <property type="evidence" value="ECO:0007669"/>
    <property type="project" value="TreeGrafter"/>
</dbReference>
<reference evidence="10" key="1">
    <citation type="journal article" date="2018" name="Biosci. Biotechnol. Biochem.">
        <title>Polysaccharide hydrolase of the hadal zone amphipods Hirondellea gigas.</title>
        <authorList>
            <person name="Kobayashi H."/>
            <person name="Nagahama T."/>
            <person name="Arai W."/>
            <person name="Sasagawa Y."/>
            <person name="Umeda M."/>
            <person name="Hayashi T."/>
            <person name="Nikaido I."/>
            <person name="Watanabe H."/>
            <person name="Oguri K."/>
            <person name="Kitazato H."/>
            <person name="Fujioka K."/>
            <person name="Kido Y."/>
            <person name="Takami H."/>
        </authorList>
    </citation>
    <scope>NUCLEOTIDE SEQUENCE</scope>
    <source>
        <tissue evidence="10">Whole body</tissue>
    </source>
</reference>
<dbReference type="SUPFAM" id="SSF81631">
    <property type="entry name" value="PAP/OAS1 substrate-binding domain"/>
    <property type="match status" value="1"/>
</dbReference>
<feature type="compositionally biased region" description="Polar residues" evidence="7">
    <location>
        <begin position="575"/>
        <end position="597"/>
    </location>
</feature>
<dbReference type="EC" id="2.7.7.19" evidence="3"/>
<feature type="region of interest" description="Disordered" evidence="7">
    <location>
        <begin position="541"/>
        <end position="702"/>
    </location>
</feature>
<dbReference type="AlphaFoldDB" id="A0A2P2I1S1"/>
<feature type="domain" description="PAP-associated" evidence="8">
    <location>
        <begin position="411"/>
        <end position="470"/>
    </location>
</feature>
<feature type="region of interest" description="Disordered" evidence="7">
    <location>
        <begin position="31"/>
        <end position="92"/>
    </location>
</feature>
<evidence type="ECO:0000259" key="8">
    <source>
        <dbReference type="Pfam" id="PF03828"/>
    </source>
</evidence>
<dbReference type="EMBL" id="IACF01002314">
    <property type="protein sequence ID" value="LAB67973.1"/>
    <property type="molecule type" value="mRNA"/>
</dbReference>
<evidence type="ECO:0000313" key="10">
    <source>
        <dbReference type="EMBL" id="LAB67973.1"/>
    </source>
</evidence>
<keyword evidence="5" id="KW-0479">Metal-binding</keyword>
<proteinExistence type="evidence at transcript level"/>
<evidence type="ECO:0000256" key="3">
    <source>
        <dbReference type="ARBA" id="ARBA00012388"/>
    </source>
</evidence>
<dbReference type="InterPro" id="IPR002058">
    <property type="entry name" value="PAP_assoc"/>
</dbReference>